<evidence type="ECO:0000256" key="18">
    <source>
        <dbReference type="RuleBase" id="RU000679"/>
    </source>
</evidence>
<dbReference type="Gene3D" id="1.10.287.770">
    <property type="entry name" value="YojJ-like"/>
    <property type="match status" value="1"/>
</dbReference>
<evidence type="ECO:0000256" key="17">
    <source>
        <dbReference type="PROSITE-ProRule" id="PRU00076"/>
    </source>
</evidence>
<keyword evidence="16 18" id="KW-0407">Ion channel</keyword>
<dbReference type="SMART" id="SM00179">
    <property type="entry name" value="EGF_CA"/>
    <property type="match status" value="7"/>
</dbReference>
<feature type="domain" description="EGF-like" evidence="21">
    <location>
        <begin position="103"/>
        <end position="139"/>
    </location>
</feature>
<dbReference type="SUPFAM" id="SSF57184">
    <property type="entry name" value="Growth factor receptor domain"/>
    <property type="match status" value="1"/>
</dbReference>
<dbReference type="Gene3D" id="2.10.25.10">
    <property type="entry name" value="Laminin"/>
    <property type="match status" value="7"/>
</dbReference>
<keyword evidence="12 20" id="KW-0472">Membrane</keyword>
<accession>A0A914WGX3</accession>
<feature type="disulfide bond" evidence="17">
    <location>
        <begin position="329"/>
        <end position="338"/>
    </location>
</feature>
<evidence type="ECO:0000256" key="8">
    <source>
        <dbReference type="ARBA" id="ARBA00022737"/>
    </source>
</evidence>
<feature type="disulfide bond" evidence="17">
    <location>
        <begin position="129"/>
        <end position="138"/>
    </location>
</feature>
<dbReference type="PROSITE" id="PS00022">
    <property type="entry name" value="EGF_1"/>
    <property type="match status" value="7"/>
</dbReference>
<dbReference type="Gene3D" id="2.60.470.10">
    <property type="entry name" value="Acid-sensing ion channels like domains"/>
    <property type="match status" value="1"/>
</dbReference>
<dbReference type="PANTHER" id="PTHR24049">
    <property type="entry name" value="CRUMBS FAMILY MEMBER"/>
    <property type="match status" value="1"/>
</dbReference>
<proteinExistence type="inferred from homology"/>
<dbReference type="InterPro" id="IPR001873">
    <property type="entry name" value="ENaC"/>
</dbReference>
<dbReference type="InterPro" id="IPR051022">
    <property type="entry name" value="Notch_Cell-Fate_Det"/>
</dbReference>
<dbReference type="InterPro" id="IPR018097">
    <property type="entry name" value="EGF_Ca-bd_CS"/>
</dbReference>
<dbReference type="InterPro" id="IPR000742">
    <property type="entry name" value="EGF"/>
</dbReference>
<feature type="region of interest" description="Disordered" evidence="19">
    <location>
        <begin position="1"/>
        <end position="54"/>
    </location>
</feature>
<dbReference type="AlphaFoldDB" id="A0A914WGX3"/>
<name>A0A914WGX3_9BILA</name>
<dbReference type="FunFam" id="2.10.25.10:FF:000472">
    <property type="entry name" value="Uncharacterized protein, isoform A"/>
    <property type="match status" value="2"/>
</dbReference>
<organism evidence="22 23">
    <name type="scientific">Plectus sambesii</name>
    <dbReference type="NCBI Taxonomy" id="2011161"/>
    <lineage>
        <taxon>Eukaryota</taxon>
        <taxon>Metazoa</taxon>
        <taxon>Ecdysozoa</taxon>
        <taxon>Nematoda</taxon>
        <taxon>Chromadorea</taxon>
        <taxon>Plectida</taxon>
        <taxon>Plectina</taxon>
        <taxon>Plectoidea</taxon>
        <taxon>Plectidae</taxon>
        <taxon>Plectus</taxon>
    </lineage>
</organism>
<evidence type="ECO:0000256" key="5">
    <source>
        <dbReference type="ARBA" id="ARBA00022536"/>
    </source>
</evidence>
<keyword evidence="3 18" id="KW-0813">Transport</keyword>
<keyword evidence="9 20" id="KW-1133">Transmembrane helix</keyword>
<dbReference type="GO" id="GO:0005272">
    <property type="term" value="F:sodium channel activity"/>
    <property type="evidence" value="ECO:0007669"/>
    <property type="project" value="UniProtKB-KW"/>
</dbReference>
<keyword evidence="22" id="KW-1185">Reference proteome</keyword>
<dbReference type="PROSITE" id="PS01187">
    <property type="entry name" value="EGF_CA"/>
    <property type="match status" value="1"/>
</dbReference>
<feature type="disulfide bond" evidence="17">
    <location>
        <begin position="212"/>
        <end position="221"/>
    </location>
</feature>
<comment type="similarity">
    <text evidence="2 18">Belongs to the amiloride-sensitive sodium channel (TC 1.A.6) family.</text>
</comment>
<protein>
    <submittedName>
        <fullName evidence="23">EGF-like domain-containing protein</fullName>
    </submittedName>
</protein>
<dbReference type="GO" id="GO:0005509">
    <property type="term" value="F:calcium ion binding"/>
    <property type="evidence" value="ECO:0007669"/>
    <property type="project" value="InterPro"/>
</dbReference>
<feature type="domain" description="EGF-like" evidence="21">
    <location>
        <begin position="262"/>
        <end position="298"/>
    </location>
</feature>
<feature type="transmembrane region" description="Helical" evidence="20">
    <location>
        <begin position="676"/>
        <end position="700"/>
    </location>
</feature>
<dbReference type="Pfam" id="PF00858">
    <property type="entry name" value="ASC"/>
    <property type="match status" value="1"/>
</dbReference>
<dbReference type="Proteomes" id="UP000887566">
    <property type="component" value="Unplaced"/>
</dbReference>
<evidence type="ECO:0000256" key="15">
    <source>
        <dbReference type="ARBA" id="ARBA00023201"/>
    </source>
</evidence>
<evidence type="ECO:0000256" key="4">
    <source>
        <dbReference type="ARBA" id="ARBA00022461"/>
    </source>
</evidence>
<evidence type="ECO:0000256" key="1">
    <source>
        <dbReference type="ARBA" id="ARBA00004141"/>
    </source>
</evidence>
<comment type="caution">
    <text evidence="17">Lacks conserved residue(s) required for the propagation of feature annotation.</text>
</comment>
<feature type="domain" description="EGF-like" evidence="21">
    <location>
        <begin position="65"/>
        <end position="101"/>
    </location>
</feature>
<evidence type="ECO:0000313" key="22">
    <source>
        <dbReference type="Proteomes" id="UP000887566"/>
    </source>
</evidence>
<evidence type="ECO:0000256" key="20">
    <source>
        <dbReference type="SAM" id="Phobius"/>
    </source>
</evidence>
<dbReference type="CDD" id="cd00054">
    <property type="entry name" value="EGF_CA"/>
    <property type="match status" value="6"/>
</dbReference>
<dbReference type="InterPro" id="IPR009030">
    <property type="entry name" value="Growth_fac_rcpt_cys_sf"/>
</dbReference>
<evidence type="ECO:0000256" key="10">
    <source>
        <dbReference type="ARBA" id="ARBA00023053"/>
    </source>
</evidence>
<evidence type="ECO:0000256" key="3">
    <source>
        <dbReference type="ARBA" id="ARBA00022448"/>
    </source>
</evidence>
<feature type="domain" description="EGF-like" evidence="21">
    <location>
        <begin position="141"/>
        <end position="177"/>
    </location>
</feature>
<keyword evidence="11 18" id="KW-0406">Ion transport</keyword>
<feature type="disulfide bond" evidence="17">
    <location>
        <begin position="91"/>
        <end position="100"/>
    </location>
</feature>
<dbReference type="PROSITE" id="PS01186">
    <property type="entry name" value="EGF_2"/>
    <property type="match status" value="4"/>
</dbReference>
<dbReference type="PROSITE" id="PS50026">
    <property type="entry name" value="EGF_3"/>
    <property type="match status" value="7"/>
</dbReference>
<dbReference type="PROSITE" id="PS00010">
    <property type="entry name" value="ASX_HYDROXYL"/>
    <property type="match status" value="3"/>
</dbReference>
<keyword evidence="8" id="KW-0677">Repeat</keyword>
<keyword evidence="5 17" id="KW-0245">EGF-like domain</keyword>
<evidence type="ECO:0000256" key="11">
    <source>
        <dbReference type="ARBA" id="ARBA00023065"/>
    </source>
</evidence>
<keyword evidence="14" id="KW-0325">Glycoprotein</keyword>
<sequence>MMSTTDEVTSSATSHSPSTTPASVSTTSTDNKGLSTTTTGASSSHALSSSSTTINGTAPTSTISYYGPCFSTACANNGTCVSSSNQHVCRCDMDHTGTLCETTINQCISNPCQRQSTCIDRYGYYQCICPSGYSGANCENEINTCLSIPCQNGAICSHSFDFYSCECKEKFTGYNCETEITICLSDPCANGGECFLVGGNRFMPPSAYRCECAPGYKGKLCEEAITSCNDNPCRNGGSCNPTATRFTCACPSGFNGLYCETNIDDCPTLNPCNNGTCNDLVDAFSCNCTSGYTGVNCETEINECDSSPCSTKDSNSACLNLINQFVCVCGPDFSGQLCRTGITVIAQAEDLVKPDGALSSVSAAGDDNNTLAVASTVSDALIFVAASLSVEERTSFSWTLQEMVDWCTYEGKECDMKGHFASFNDPTMGNCYTFNSVNSTRDFKAIQAGENGGLSMMMKVNQSQYASWTDVAGIRMFFHDKRELVYPESVSITVTPGTATSVVIARSETLRMGQPYGNCTNDKAVVSSYYFTGPYMQEGCIRSCCCQDNVQRVCGCMNPNYPVPSGKQACTLDSRKCVQKFDDDHADPDTWNCNCPMPCNQVDYLAGASRTDFRKIPAQCFAEQNATLRNDCIEMFQHNRILIHVYYANIISIRFEEEELYPIMKLLSDTGGNIGLLYGISIVTVIEFAFTVVMVIYYGATNQKL</sequence>
<feature type="domain" description="EGF-like" evidence="21">
    <location>
        <begin position="179"/>
        <end position="222"/>
    </location>
</feature>
<feature type="compositionally biased region" description="Low complexity" evidence="19">
    <location>
        <begin position="8"/>
        <end position="53"/>
    </location>
</feature>
<feature type="domain" description="EGF-like" evidence="21">
    <location>
        <begin position="224"/>
        <end position="260"/>
    </location>
</feature>
<dbReference type="PRINTS" id="PR01078">
    <property type="entry name" value="AMINACHANNEL"/>
</dbReference>
<keyword evidence="7" id="KW-0732">Signal</keyword>
<evidence type="ECO:0000256" key="13">
    <source>
        <dbReference type="ARBA" id="ARBA00023157"/>
    </source>
</evidence>
<feature type="disulfide bond" evidence="17">
    <location>
        <begin position="167"/>
        <end position="176"/>
    </location>
</feature>
<dbReference type="Pfam" id="PF00008">
    <property type="entry name" value="EGF"/>
    <property type="match status" value="3"/>
</dbReference>
<evidence type="ECO:0000256" key="7">
    <source>
        <dbReference type="ARBA" id="ARBA00022729"/>
    </source>
</evidence>
<dbReference type="GO" id="GO:0045597">
    <property type="term" value="P:positive regulation of cell differentiation"/>
    <property type="evidence" value="ECO:0007669"/>
    <property type="project" value="UniProtKB-ARBA"/>
</dbReference>
<feature type="disulfide bond" evidence="17">
    <location>
        <begin position="250"/>
        <end position="259"/>
    </location>
</feature>
<keyword evidence="15 18" id="KW-0739">Sodium transport</keyword>
<evidence type="ECO:0000256" key="19">
    <source>
        <dbReference type="SAM" id="MobiDB-lite"/>
    </source>
</evidence>
<evidence type="ECO:0000256" key="12">
    <source>
        <dbReference type="ARBA" id="ARBA00023136"/>
    </source>
</evidence>
<dbReference type="SUPFAM" id="SSF57196">
    <property type="entry name" value="EGF/Laminin"/>
    <property type="match status" value="4"/>
</dbReference>
<dbReference type="Pfam" id="PF12661">
    <property type="entry name" value="hEGF"/>
    <property type="match status" value="2"/>
</dbReference>
<dbReference type="InterPro" id="IPR001881">
    <property type="entry name" value="EGF-like_Ca-bd_dom"/>
</dbReference>
<feature type="domain" description="EGF-like" evidence="21">
    <location>
        <begin position="300"/>
        <end position="339"/>
    </location>
</feature>
<keyword evidence="10" id="KW-0915">Sodium</keyword>
<evidence type="ECO:0000256" key="6">
    <source>
        <dbReference type="ARBA" id="ARBA00022692"/>
    </source>
</evidence>
<dbReference type="GO" id="GO:0016020">
    <property type="term" value="C:membrane"/>
    <property type="evidence" value="ECO:0007669"/>
    <property type="project" value="UniProtKB-SubCell"/>
</dbReference>
<evidence type="ECO:0000256" key="16">
    <source>
        <dbReference type="ARBA" id="ARBA00023303"/>
    </source>
</evidence>
<dbReference type="WBParaSite" id="PSAMB.scaffold406size52615.g5377.t1">
    <property type="protein sequence ID" value="PSAMB.scaffold406size52615.g5377.t1"/>
    <property type="gene ID" value="PSAMB.scaffold406size52615.g5377"/>
</dbReference>
<evidence type="ECO:0000259" key="21">
    <source>
        <dbReference type="PROSITE" id="PS50026"/>
    </source>
</evidence>
<dbReference type="InterPro" id="IPR000152">
    <property type="entry name" value="EGF-type_Asp/Asn_hydroxyl_site"/>
</dbReference>
<evidence type="ECO:0000256" key="9">
    <source>
        <dbReference type="ARBA" id="ARBA00022989"/>
    </source>
</evidence>
<evidence type="ECO:0000313" key="23">
    <source>
        <dbReference type="WBParaSite" id="PSAMB.scaffold406size52615.g5377.t1"/>
    </source>
</evidence>
<comment type="subcellular location">
    <subcellularLocation>
        <location evidence="1">Membrane</location>
        <topology evidence="1">Multi-pass membrane protein</topology>
    </subcellularLocation>
</comment>
<feature type="disulfide bond" evidence="17">
    <location>
        <begin position="288"/>
        <end position="297"/>
    </location>
</feature>
<dbReference type="InterPro" id="IPR013032">
    <property type="entry name" value="EGF-like_CS"/>
</dbReference>
<dbReference type="FunFam" id="2.10.25.10:FF:000012">
    <property type="entry name" value="Delta-like protein"/>
    <property type="match status" value="1"/>
</dbReference>
<dbReference type="SMART" id="SM00181">
    <property type="entry name" value="EGF"/>
    <property type="match status" value="7"/>
</dbReference>
<reference evidence="23" key="1">
    <citation type="submission" date="2022-11" db="UniProtKB">
        <authorList>
            <consortium name="WormBaseParasite"/>
        </authorList>
    </citation>
    <scope>IDENTIFICATION</scope>
</reference>
<keyword evidence="6 18" id="KW-0812">Transmembrane</keyword>
<keyword evidence="13 17" id="KW-1015">Disulfide bond</keyword>
<keyword evidence="4 18" id="KW-0894">Sodium channel</keyword>
<evidence type="ECO:0000256" key="2">
    <source>
        <dbReference type="ARBA" id="ARBA00007193"/>
    </source>
</evidence>
<evidence type="ECO:0000256" key="14">
    <source>
        <dbReference type="ARBA" id="ARBA00023180"/>
    </source>
</evidence>